<evidence type="ECO:0000313" key="2">
    <source>
        <dbReference type="EMBL" id="QQP39602.1"/>
    </source>
</evidence>
<dbReference type="Proteomes" id="UP000595437">
    <property type="component" value="Chromosome 14"/>
</dbReference>
<sequence>MLARTETSVQECVYWYNIIPNGESDTPLSRRSSGESGVTLSSARTWRID</sequence>
<feature type="region of interest" description="Disordered" evidence="1">
    <location>
        <begin position="22"/>
        <end position="49"/>
    </location>
</feature>
<feature type="compositionally biased region" description="Polar residues" evidence="1">
    <location>
        <begin position="23"/>
        <end position="49"/>
    </location>
</feature>
<evidence type="ECO:0000313" key="3">
    <source>
        <dbReference type="Proteomes" id="UP000595437"/>
    </source>
</evidence>
<proteinExistence type="predicted"/>
<organism evidence="2 3">
    <name type="scientific">Caligus rogercresseyi</name>
    <name type="common">Sea louse</name>
    <dbReference type="NCBI Taxonomy" id="217165"/>
    <lineage>
        <taxon>Eukaryota</taxon>
        <taxon>Metazoa</taxon>
        <taxon>Ecdysozoa</taxon>
        <taxon>Arthropoda</taxon>
        <taxon>Crustacea</taxon>
        <taxon>Multicrustacea</taxon>
        <taxon>Hexanauplia</taxon>
        <taxon>Copepoda</taxon>
        <taxon>Siphonostomatoida</taxon>
        <taxon>Caligidae</taxon>
        <taxon>Caligus</taxon>
    </lineage>
</organism>
<gene>
    <name evidence="2" type="ORF">FKW44_020541</name>
</gene>
<name>A0A7T8GXG3_CALRO</name>
<dbReference type="AlphaFoldDB" id="A0A7T8GXG3"/>
<keyword evidence="3" id="KW-1185">Reference proteome</keyword>
<evidence type="ECO:0000256" key="1">
    <source>
        <dbReference type="SAM" id="MobiDB-lite"/>
    </source>
</evidence>
<dbReference type="EMBL" id="CP045903">
    <property type="protein sequence ID" value="QQP39602.1"/>
    <property type="molecule type" value="Genomic_DNA"/>
</dbReference>
<accession>A0A7T8GXG3</accession>
<reference evidence="3" key="1">
    <citation type="submission" date="2021-01" db="EMBL/GenBank/DDBJ databases">
        <title>Caligus Genome Assembly.</title>
        <authorList>
            <person name="Gallardo-Escarate C."/>
        </authorList>
    </citation>
    <scope>NUCLEOTIDE SEQUENCE [LARGE SCALE GENOMIC DNA]</scope>
</reference>
<protein>
    <submittedName>
        <fullName evidence="2">Uncharacterized protein</fullName>
    </submittedName>
</protein>